<proteinExistence type="predicted"/>
<dbReference type="InterPro" id="IPR012677">
    <property type="entry name" value="Nucleotide-bd_a/b_plait_sf"/>
</dbReference>
<gene>
    <name evidence="5" type="ORF">CLODIP_2_CD07936</name>
</gene>
<evidence type="ECO:0000256" key="1">
    <source>
        <dbReference type="ARBA" id="ARBA00022884"/>
    </source>
</evidence>
<evidence type="ECO:0000313" key="5">
    <source>
        <dbReference type="EMBL" id="CAB3359818.1"/>
    </source>
</evidence>
<organism evidence="5 6">
    <name type="scientific">Cloeon dipterum</name>
    <dbReference type="NCBI Taxonomy" id="197152"/>
    <lineage>
        <taxon>Eukaryota</taxon>
        <taxon>Metazoa</taxon>
        <taxon>Ecdysozoa</taxon>
        <taxon>Arthropoda</taxon>
        <taxon>Hexapoda</taxon>
        <taxon>Insecta</taxon>
        <taxon>Pterygota</taxon>
        <taxon>Palaeoptera</taxon>
        <taxon>Ephemeroptera</taxon>
        <taxon>Pisciforma</taxon>
        <taxon>Baetidae</taxon>
        <taxon>Cloeon</taxon>
    </lineage>
</organism>
<dbReference type="GO" id="GO:0097157">
    <property type="term" value="F:pre-mRNA intronic binding"/>
    <property type="evidence" value="ECO:0007669"/>
    <property type="project" value="TreeGrafter"/>
</dbReference>
<feature type="domain" description="RRM" evidence="4">
    <location>
        <begin position="319"/>
        <end position="397"/>
    </location>
</feature>
<comment type="caution">
    <text evidence="5">The sequence shown here is derived from an EMBL/GenBank/DDBJ whole genome shotgun (WGS) entry which is preliminary data.</text>
</comment>
<dbReference type="SMART" id="SM00360">
    <property type="entry name" value="RRM"/>
    <property type="match status" value="1"/>
</dbReference>
<accession>A0A8S1BRT2</accession>
<keyword evidence="1 2" id="KW-0694">RNA-binding</keyword>
<dbReference type="PANTHER" id="PTHR16105">
    <property type="entry name" value="RNA-BINDING REGION-CONTAINING PROTEIN 3"/>
    <property type="match status" value="1"/>
</dbReference>
<dbReference type="PANTHER" id="PTHR16105:SF2">
    <property type="entry name" value="RNA-BINDING PROTEIN 41"/>
    <property type="match status" value="1"/>
</dbReference>
<name>A0A8S1BRT2_9INSE</name>
<dbReference type="Gene3D" id="3.30.70.330">
    <property type="match status" value="1"/>
</dbReference>
<dbReference type="SUPFAM" id="SSF54928">
    <property type="entry name" value="RNA-binding domain, RBD"/>
    <property type="match status" value="1"/>
</dbReference>
<evidence type="ECO:0000256" key="2">
    <source>
        <dbReference type="PROSITE-ProRule" id="PRU00176"/>
    </source>
</evidence>
<dbReference type="GO" id="GO:0005689">
    <property type="term" value="C:U12-type spliceosomal complex"/>
    <property type="evidence" value="ECO:0007669"/>
    <property type="project" value="TreeGrafter"/>
</dbReference>
<dbReference type="InterPro" id="IPR000504">
    <property type="entry name" value="RRM_dom"/>
</dbReference>
<feature type="region of interest" description="Disordered" evidence="3">
    <location>
        <begin position="1"/>
        <end position="28"/>
    </location>
</feature>
<protein>
    <recommendedName>
        <fullName evidence="4">RRM domain-containing protein</fullName>
    </recommendedName>
</protein>
<feature type="compositionally biased region" description="Acidic residues" evidence="3">
    <location>
        <begin position="17"/>
        <end position="26"/>
    </location>
</feature>
<dbReference type="PROSITE" id="PS50102">
    <property type="entry name" value="RRM"/>
    <property type="match status" value="1"/>
</dbReference>
<evidence type="ECO:0000259" key="4">
    <source>
        <dbReference type="PROSITE" id="PS50102"/>
    </source>
</evidence>
<dbReference type="Pfam" id="PF00076">
    <property type="entry name" value="RRM_1"/>
    <property type="match status" value="1"/>
</dbReference>
<keyword evidence="6" id="KW-1185">Reference proteome</keyword>
<evidence type="ECO:0000313" key="6">
    <source>
        <dbReference type="Proteomes" id="UP000494165"/>
    </source>
</evidence>
<dbReference type="GO" id="GO:0030626">
    <property type="term" value="F:U12 snRNA binding"/>
    <property type="evidence" value="ECO:0007669"/>
    <property type="project" value="TreeGrafter"/>
</dbReference>
<sequence>MANISNRANKIFREMGLEEDGPEPDYSETQSFIKELAQKQLSKHTSLSEQLSFKQDFIQSSNDEFSSIELPAGLAALDRFSASTSQLSFDKLLLSKGIAQEDLDFFYDLKKGRQYLKSKYAKLEPTALDRKISLVINKVKVATSFNTSRSTSSPQELYSTHYPPNHPMNQLKEIEASLFSHLKKSPEQINEGFKVHKRKIEENEPVSYLAEGESQWDKKKQKKYQLPQKAQATTASLKTCSPKTFYTIKDGKTVFLGRTAPPEVPPQETLSKSALGKPYVAPHLKTTIPMEIIKTNSLPIAEIRKIAKFQNYEKGIPSRTLFLKNLSGSVQEKDLAELFGNFEQEGSQAIVYRLMGGRMKGQAFVKFPDEKTAERALDCVIGYQLKGRPVIIQFGKESSVS</sequence>
<dbReference type="AlphaFoldDB" id="A0A8S1BRT2"/>
<dbReference type="EMBL" id="CADEPI010000002">
    <property type="protein sequence ID" value="CAB3359818.1"/>
    <property type="molecule type" value="Genomic_DNA"/>
</dbReference>
<dbReference type="InterPro" id="IPR035979">
    <property type="entry name" value="RBD_domain_sf"/>
</dbReference>
<dbReference type="InterPro" id="IPR045164">
    <property type="entry name" value="RBM41/RNPC3"/>
</dbReference>
<dbReference type="GO" id="GO:0000398">
    <property type="term" value="P:mRNA splicing, via spliceosome"/>
    <property type="evidence" value="ECO:0007669"/>
    <property type="project" value="TreeGrafter"/>
</dbReference>
<evidence type="ECO:0000256" key="3">
    <source>
        <dbReference type="SAM" id="MobiDB-lite"/>
    </source>
</evidence>
<dbReference type="OrthoDB" id="448399at2759"/>
<dbReference type="Proteomes" id="UP000494165">
    <property type="component" value="Unassembled WGS sequence"/>
</dbReference>
<reference evidence="5 6" key="1">
    <citation type="submission" date="2020-04" db="EMBL/GenBank/DDBJ databases">
        <authorList>
            <person name="Alioto T."/>
            <person name="Alioto T."/>
            <person name="Gomez Garrido J."/>
        </authorList>
    </citation>
    <scope>NUCLEOTIDE SEQUENCE [LARGE SCALE GENOMIC DNA]</scope>
</reference>